<feature type="coiled-coil region" evidence="2">
    <location>
        <begin position="57"/>
        <end position="126"/>
    </location>
</feature>
<evidence type="ECO:0000256" key="1">
    <source>
        <dbReference type="ARBA" id="ARBA00023125"/>
    </source>
</evidence>
<dbReference type="STRING" id="1503.CLPU_6c00020"/>
<sequence>MITVRKIKLTIMGDEETRNRQYKWIKDEQYNQYKALNIGMSYLATHLFLKMSESGLEQKTEKNIKTIEKQISKIENNITKEESKKKVNEEKLNNLINELDTLNASLSKLKEELEEISNNRSNVDDTFKRMYVDDLYNALSKVPFQHSDMKSLVSRKVKLDFNTDMKDLMSGNRSVRNYKRNHPLLVRGRDLRFRYDGSNIKIKWIQGIEFKAILGKISKTIELRHILNKVIDGEYKVCDSSLEFNKNNHLILNLAIDFPYTNKIEFIEGRVVGVDLGIAVPAYVALNDIAYVKKSIGDIDDFLRVKTQMKKRRNLQINLTSVKGGKGRSKKLKALDRLSEKESNFVRTYNHFLSKSIVKFAIDNKAGQINLELLSENALSDKIIKNWSYYQLQQFIKYKAERYGIKVKYVDPYRTSQTCSVCGHYEEGQRSKQDIFTCKNEKCKMFEKEVNADYNAARNIAISTKYIDDIKESEYYYKKSF</sequence>
<keyword evidence="2" id="KW-0175">Coiled coil</keyword>
<dbReference type="Pfam" id="PF07282">
    <property type="entry name" value="Cas12f1-like_TNB"/>
    <property type="match status" value="1"/>
</dbReference>
<evidence type="ECO:0000256" key="2">
    <source>
        <dbReference type="SAM" id="Coils"/>
    </source>
</evidence>
<evidence type="ECO:0000313" key="4">
    <source>
        <dbReference type="EMBL" id="KNF08516.1"/>
    </source>
</evidence>
<keyword evidence="1" id="KW-0238">DNA-binding</keyword>
<dbReference type="PATRIC" id="fig|1503.3.peg.2796"/>
<keyword evidence="5" id="KW-1185">Reference proteome</keyword>
<reference evidence="5" key="1">
    <citation type="submission" date="2015-07" db="EMBL/GenBank/DDBJ databases">
        <title>Draft genome sequence of the purine-degrading Gottschalkia purinilyticum DSM 1384 (formerly Clostridium purinilyticum).</title>
        <authorList>
            <person name="Poehlein A."/>
            <person name="Schiel-Bengelsdorf B."/>
            <person name="Bengelsdorf F.R."/>
            <person name="Daniel R."/>
            <person name="Duerre P."/>
        </authorList>
    </citation>
    <scope>NUCLEOTIDE SEQUENCE [LARGE SCALE GENOMIC DNA]</scope>
    <source>
        <strain evidence="5">DSM 1384</strain>
    </source>
</reference>
<dbReference type="InterPro" id="IPR051399">
    <property type="entry name" value="RNA-guided_DNA_endo/Transpos"/>
</dbReference>
<feature type="domain" description="Cas12f1-like TNB" evidence="3">
    <location>
        <begin position="389"/>
        <end position="460"/>
    </location>
</feature>
<dbReference type="PANTHER" id="PTHR30405">
    <property type="entry name" value="TRANSPOSASE"/>
    <property type="match status" value="1"/>
</dbReference>
<dbReference type="InterPro" id="IPR010095">
    <property type="entry name" value="Cas12f1-like_TNB"/>
</dbReference>
<dbReference type="NCBIfam" id="NF040570">
    <property type="entry name" value="guided_TnpB"/>
    <property type="match status" value="1"/>
</dbReference>
<dbReference type="SUPFAM" id="SSF90257">
    <property type="entry name" value="Myosin rod fragments"/>
    <property type="match status" value="1"/>
</dbReference>
<proteinExistence type="predicted"/>
<evidence type="ECO:0000259" key="3">
    <source>
        <dbReference type="Pfam" id="PF07282"/>
    </source>
</evidence>
<evidence type="ECO:0000313" key="5">
    <source>
        <dbReference type="Proteomes" id="UP000037267"/>
    </source>
</evidence>
<dbReference type="Proteomes" id="UP000037267">
    <property type="component" value="Unassembled WGS sequence"/>
</dbReference>
<dbReference type="RefSeq" id="WP_050355045.1">
    <property type="nucleotide sequence ID" value="NZ_LGSS01000006.1"/>
</dbReference>
<dbReference type="AlphaFoldDB" id="A0A0L0WAJ7"/>
<dbReference type="SMR" id="A0A0L0WAJ7"/>
<dbReference type="GO" id="GO:0003677">
    <property type="term" value="F:DNA binding"/>
    <property type="evidence" value="ECO:0007669"/>
    <property type="project" value="UniProtKB-KW"/>
</dbReference>
<accession>A0A0L0WAJ7</accession>
<name>A0A0L0WAJ7_GOTPU</name>
<dbReference type="PANTHER" id="PTHR30405:SF11">
    <property type="entry name" value="RNA-GUIDED DNA ENDONUCLEASE RV2885C-RELATED"/>
    <property type="match status" value="1"/>
</dbReference>
<dbReference type="EMBL" id="LGSS01000006">
    <property type="protein sequence ID" value="KNF08516.1"/>
    <property type="molecule type" value="Genomic_DNA"/>
</dbReference>
<protein>
    <submittedName>
        <fullName evidence="4">Transposase</fullName>
    </submittedName>
</protein>
<comment type="caution">
    <text evidence="4">The sequence shown here is derived from an EMBL/GenBank/DDBJ whole genome shotgun (WGS) entry which is preliminary data.</text>
</comment>
<dbReference type="NCBIfam" id="TIGR01766">
    <property type="entry name" value="IS200/IS605 family accessory protein TnpB-like domain"/>
    <property type="match status" value="1"/>
</dbReference>
<organism evidence="4 5">
    <name type="scientific">Gottschalkia purinilytica</name>
    <name type="common">Clostridium purinilyticum</name>
    <dbReference type="NCBI Taxonomy" id="1503"/>
    <lineage>
        <taxon>Bacteria</taxon>
        <taxon>Bacillati</taxon>
        <taxon>Bacillota</taxon>
        <taxon>Tissierellia</taxon>
        <taxon>Tissierellales</taxon>
        <taxon>Gottschalkiaceae</taxon>
        <taxon>Gottschalkia</taxon>
    </lineage>
</organism>
<dbReference type="OrthoDB" id="4278026at2"/>
<gene>
    <name evidence="4" type="ORF">CLPU_6c00020</name>
</gene>